<dbReference type="AlphaFoldDB" id="A0A844EPP6"/>
<dbReference type="EMBL" id="WKKY01001258">
    <property type="protein sequence ID" value="MSE22564.1"/>
    <property type="molecule type" value="Genomic_DNA"/>
</dbReference>
<keyword evidence="3" id="KW-0521">NADP</keyword>
<proteinExistence type="predicted"/>
<dbReference type="EC" id="7.1.1.1" evidence="2"/>
<sequence length="104" mass="11196">MSTIISTLKESDDENRVAITPDVAEKLVHKDFQVLVEKGAGEKAFFSDQAYVDAGATVVSRDDAVSKANLIAVINQQDEATRAKIHEGQILIGLLKALVDTDAI</sequence>
<dbReference type="Proteomes" id="UP000491237">
    <property type="component" value="Unassembled WGS sequence"/>
</dbReference>
<evidence type="ECO:0000256" key="6">
    <source>
        <dbReference type="ARBA" id="ARBA00048202"/>
    </source>
</evidence>
<organism evidence="8 9">
    <name type="scientific">Lentilactobacillus parabuchneri</name>
    <dbReference type="NCBI Taxonomy" id="152331"/>
    <lineage>
        <taxon>Bacteria</taxon>
        <taxon>Bacillati</taxon>
        <taxon>Bacillota</taxon>
        <taxon>Bacilli</taxon>
        <taxon>Lactobacillales</taxon>
        <taxon>Lactobacillaceae</taxon>
        <taxon>Lentilactobacillus</taxon>
    </lineage>
</organism>
<dbReference type="InterPro" id="IPR007886">
    <property type="entry name" value="AlaDH/PNT_N"/>
</dbReference>
<accession>A0A844EPP6</accession>
<evidence type="ECO:0000256" key="2">
    <source>
        <dbReference type="ARBA" id="ARBA00012943"/>
    </source>
</evidence>
<dbReference type="GO" id="GO:0008750">
    <property type="term" value="F:proton-translocating NAD(P)+ transhydrogenase activity"/>
    <property type="evidence" value="ECO:0007669"/>
    <property type="project" value="UniProtKB-EC"/>
</dbReference>
<evidence type="ECO:0000256" key="1">
    <source>
        <dbReference type="ARBA" id="ARBA00003943"/>
    </source>
</evidence>
<protein>
    <recommendedName>
        <fullName evidence="2">proton-translocating NAD(P)(+) transhydrogenase</fullName>
        <ecNumber evidence="2">7.1.1.1</ecNumber>
    </recommendedName>
</protein>
<keyword evidence="5" id="KW-0520">NAD</keyword>
<dbReference type="PANTHER" id="PTHR10160">
    <property type="entry name" value="NAD(P) TRANSHYDROGENASE"/>
    <property type="match status" value="1"/>
</dbReference>
<dbReference type="SMART" id="SM01003">
    <property type="entry name" value="AlaDh_PNT_N"/>
    <property type="match status" value="1"/>
</dbReference>
<evidence type="ECO:0000256" key="4">
    <source>
        <dbReference type="ARBA" id="ARBA00022967"/>
    </source>
</evidence>
<comment type="function">
    <text evidence="1">The transhydrogenation between NADH and NADP is coupled to respiration and ATP hydrolysis and functions as a proton pump across the membrane.</text>
</comment>
<name>A0A844EPP6_9LACO</name>
<dbReference type="GO" id="GO:0006740">
    <property type="term" value="P:NADPH regeneration"/>
    <property type="evidence" value="ECO:0007669"/>
    <property type="project" value="TreeGrafter"/>
</dbReference>
<evidence type="ECO:0000256" key="3">
    <source>
        <dbReference type="ARBA" id="ARBA00022857"/>
    </source>
</evidence>
<dbReference type="GO" id="GO:0050661">
    <property type="term" value="F:NADP binding"/>
    <property type="evidence" value="ECO:0007669"/>
    <property type="project" value="TreeGrafter"/>
</dbReference>
<evidence type="ECO:0000256" key="5">
    <source>
        <dbReference type="ARBA" id="ARBA00023027"/>
    </source>
</evidence>
<evidence type="ECO:0000313" key="9">
    <source>
        <dbReference type="Proteomes" id="UP000491237"/>
    </source>
</evidence>
<dbReference type="Gene3D" id="3.40.50.720">
    <property type="entry name" value="NAD(P)-binding Rossmann-like Domain"/>
    <property type="match status" value="1"/>
</dbReference>
<dbReference type="PANTHER" id="PTHR10160:SF19">
    <property type="entry name" value="PROTON-TRANSLOCATING NAD(P)(+) TRANSHYDROGENASE"/>
    <property type="match status" value="1"/>
</dbReference>
<feature type="non-terminal residue" evidence="8">
    <location>
        <position position="104"/>
    </location>
</feature>
<dbReference type="GO" id="GO:0005886">
    <property type="term" value="C:plasma membrane"/>
    <property type="evidence" value="ECO:0007669"/>
    <property type="project" value="TreeGrafter"/>
</dbReference>
<feature type="domain" description="Alanine dehydrogenase/pyridine nucleotide transhydrogenase N-terminal" evidence="7">
    <location>
        <begin position="6"/>
        <end position="103"/>
    </location>
</feature>
<keyword evidence="4" id="KW-1278">Translocase</keyword>
<gene>
    <name evidence="8" type="ORF">GKC44_15305</name>
</gene>
<evidence type="ECO:0000313" key="8">
    <source>
        <dbReference type="EMBL" id="MSE22564.1"/>
    </source>
</evidence>
<dbReference type="Pfam" id="PF05222">
    <property type="entry name" value="AlaDh_PNT_N"/>
    <property type="match status" value="1"/>
</dbReference>
<evidence type="ECO:0000259" key="7">
    <source>
        <dbReference type="SMART" id="SM01003"/>
    </source>
</evidence>
<reference evidence="8 9" key="1">
    <citation type="submission" date="2019-11" db="EMBL/GenBank/DDBJ databases">
        <title>Draft Genome Sequence of Plant Growth-Promoting Rhizosphere-Associated Bacteria.</title>
        <authorList>
            <person name="Vasilyev I.Y."/>
            <person name="Radchenko V."/>
            <person name="Ilnitskaya E.V."/>
        </authorList>
    </citation>
    <scope>NUCLEOTIDE SEQUENCE [LARGE SCALE GENOMIC DNA]</scope>
    <source>
        <strain evidence="8 9">VRA_07sq_f</strain>
    </source>
</reference>
<comment type="caution">
    <text evidence="8">The sequence shown here is derived from an EMBL/GenBank/DDBJ whole genome shotgun (WGS) entry which is preliminary data.</text>
</comment>
<dbReference type="SUPFAM" id="SSF52283">
    <property type="entry name" value="Formate/glycerate dehydrogenase catalytic domain-like"/>
    <property type="match status" value="1"/>
</dbReference>
<comment type="catalytic activity">
    <reaction evidence="6">
        <text>NAD(+) + NADPH + H(+)(in) = NADH + NADP(+) + H(+)(out)</text>
        <dbReference type="Rhea" id="RHEA:47992"/>
        <dbReference type="ChEBI" id="CHEBI:15378"/>
        <dbReference type="ChEBI" id="CHEBI:57540"/>
        <dbReference type="ChEBI" id="CHEBI:57783"/>
        <dbReference type="ChEBI" id="CHEBI:57945"/>
        <dbReference type="ChEBI" id="CHEBI:58349"/>
        <dbReference type="EC" id="7.1.1.1"/>
    </reaction>
</comment>